<feature type="compositionally biased region" description="Polar residues" evidence="1">
    <location>
        <begin position="17"/>
        <end position="26"/>
    </location>
</feature>
<dbReference type="Proteomes" id="UP000660729">
    <property type="component" value="Unassembled WGS sequence"/>
</dbReference>
<gene>
    <name evidence="3" type="ORF">HII31_08392</name>
</gene>
<keyword evidence="4" id="KW-1185">Reference proteome</keyword>
<dbReference type="InterPro" id="IPR046497">
    <property type="entry name" value="DUF6590"/>
</dbReference>
<dbReference type="Pfam" id="PF20233">
    <property type="entry name" value="DUF6590"/>
    <property type="match status" value="1"/>
</dbReference>
<proteinExistence type="predicted"/>
<evidence type="ECO:0000259" key="2">
    <source>
        <dbReference type="Pfam" id="PF20233"/>
    </source>
</evidence>
<sequence>MDPSDNTRKGRTPRHTLPTNDTTATGAGSKRKVEQDGDAPPPTPRKKQRQAHRPVNVEPSLNVDDGFGALAPAQVAQPPVAQHPTAQPPTAQFPVAPPQYAPAPGLLQPPTLPLNAPITRLQQGTLGFTNTNPPLLRTRTVNSGLRAQWKANWVWSDLPPGYIIRAPFHETLLDPNVDMNDPEVAKYIAVSSVARISSKPRPAIVLAAFNYNMLVMPLTTRSGRSLSDLPEHLQREYIAVRYKEGQELDHGYYDIALQAVMAPGEDLKEHSSVRLTHVATVNYKENVTRIGALEEDSINWLLRHWREFVDDAEVDGWEVEKKLLEQGISRKNVAARQYARFNNASKASRR</sequence>
<comment type="caution">
    <text evidence="3">The sequence shown here is derived from an EMBL/GenBank/DDBJ whole genome shotgun (WGS) entry which is preliminary data.</text>
</comment>
<reference evidence="3" key="1">
    <citation type="submission" date="2020-04" db="EMBL/GenBank/DDBJ databases">
        <title>Draft genome resource of the tomato pathogen Pseudocercospora fuligena.</title>
        <authorList>
            <person name="Zaccaron A."/>
        </authorList>
    </citation>
    <scope>NUCLEOTIDE SEQUENCE</scope>
    <source>
        <strain evidence="3">PF001</strain>
    </source>
</reference>
<evidence type="ECO:0000313" key="3">
    <source>
        <dbReference type="EMBL" id="KAF7190061.1"/>
    </source>
</evidence>
<feature type="region of interest" description="Disordered" evidence="1">
    <location>
        <begin position="1"/>
        <end position="115"/>
    </location>
</feature>
<feature type="domain" description="DUF6590" evidence="2">
    <location>
        <begin position="160"/>
        <end position="302"/>
    </location>
</feature>
<evidence type="ECO:0000256" key="1">
    <source>
        <dbReference type="SAM" id="MobiDB-lite"/>
    </source>
</evidence>
<feature type="compositionally biased region" description="Low complexity" evidence="1">
    <location>
        <begin position="71"/>
        <end position="94"/>
    </location>
</feature>
<accession>A0A8H6RFB2</accession>
<dbReference type="AlphaFoldDB" id="A0A8H6RFB2"/>
<dbReference type="EMBL" id="JABCIY010000175">
    <property type="protein sequence ID" value="KAF7190061.1"/>
    <property type="molecule type" value="Genomic_DNA"/>
</dbReference>
<protein>
    <recommendedName>
        <fullName evidence="2">DUF6590 domain-containing protein</fullName>
    </recommendedName>
</protein>
<evidence type="ECO:0000313" key="4">
    <source>
        <dbReference type="Proteomes" id="UP000660729"/>
    </source>
</evidence>
<organism evidence="3 4">
    <name type="scientific">Pseudocercospora fuligena</name>
    <dbReference type="NCBI Taxonomy" id="685502"/>
    <lineage>
        <taxon>Eukaryota</taxon>
        <taxon>Fungi</taxon>
        <taxon>Dikarya</taxon>
        <taxon>Ascomycota</taxon>
        <taxon>Pezizomycotina</taxon>
        <taxon>Dothideomycetes</taxon>
        <taxon>Dothideomycetidae</taxon>
        <taxon>Mycosphaerellales</taxon>
        <taxon>Mycosphaerellaceae</taxon>
        <taxon>Pseudocercospora</taxon>
    </lineage>
</organism>
<name>A0A8H6RFB2_9PEZI</name>